<dbReference type="WBParaSite" id="ES5_v2.g29422.t1">
    <property type="protein sequence ID" value="ES5_v2.g29422.t1"/>
    <property type="gene ID" value="ES5_v2.g29422"/>
</dbReference>
<proteinExistence type="predicted"/>
<name>A0AC34GIG2_9BILA</name>
<accession>A0AC34GIG2</accession>
<organism evidence="1 2">
    <name type="scientific">Panagrolaimus sp. ES5</name>
    <dbReference type="NCBI Taxonomy" id="591445"/>
    <lineage>
        <taxon>Eukaryota</taxon>
        <taxon>Metazoa</taxon>
        <taxon>Ecdysozoa</taxon>
        <taxon>Nematoda</taxon>
        <taxon>Chromadorea</taxon>
        <taxon>Rhabditida</taxon>
        <taxon>Tylenchina</taxon>
        <taxon>Panagrolaimomorpha</taxon>
        <taxon>Panagrolaimoidea</taxon>
        <taxon>Panagrolaimidae</taxon>
        <taxon>Panagrolaimus</taxon>
    </lineage>
</organism>
<reference evidence="2" key="1">
    <citation type="submission" date="2022-11" db="UniProtKB">
        <authorList>
            <consortium name="WormBaseParasite"/>
        </authorList>
    </citation>
    <scope>IDENTIFICATION</scope>
</reference>
<sequence length="229" mass="26292">MLRSFGLNQLSAAEIIAERENVLKLLAQTTKEKMGKGNYTIDPATRYPFLAKSNDITRILETQIDSDNIENKSQRLPKWSNAVENFEFDHKCSLLKFCQHAVSSFKIKISNFKSSSWSDGRALAGLVARFRKDLINYFEISRNNDSSFIFNHVLSVLEEEYGISKPSLSIFITDNNEDDLIRYIEKVVNHLRRDAGFEAHMISATLRAVKPESRKRFIPRVAQGETIKR</sequence>
<protein>
    <submittedName>
        <fullName evidence="2">Calponin-homology (CH) domain-containing protein</fullName>
    </submittedName>
</protein>
<dbReference type="Proteomes" id="UP000887579">
    <property type="component" value="Unplaced"/>
</dbReference>
<evidence type="ECO:0000313" key="2">
    <source>
        <dbReference type="WBParaSite" id="ES5_v2.g29422.t1"/>
    </source>
</evidence>
<evidence type="ECO:0000313" key="1">
    <source>
        <dbReference type="Proteomes" id="UP000887579"/>
    </source>
</evidence>